<dbReference type="InterPro" id="IPR002292">
    <property type="entry name" value="Orn/put_carbamltrans"/>
</dbReference>
<dbReference type="Gene3D" id="3.40.50.1370">
    <property type="entry name" value="Aspartate/ornithine carbamoyltransferase"/>
    <property type="match status" value="1"/>
</dbReference>
<evidence type="ECO:0000259" key="9">
    <source>
        <dbReference type="Pfam" id="PF00696"/>
    </source>
</evidence>
<dbReference type="EC" id="2.1.3.3" evidence="3"/>
<keyword evidence="5 7" id="KW-0808">Transferase</keyword>
<reference evidence="11 12" key="1">
    <citation type="journal article" date="2021" name="Microorganisms">
        <title>Dual Inhibition of Salmonella enterica and Clostridium perfringens by New Probiotic Candidates Isolated from Chicken Intestinal Mucosa.</title>
        <authorList>
            <person name="Lone A."/>
            <person name="Mottawea W."/>
            <person name="Ait Chait Y."/>
            <person name="Hammami R."/>
        </authorList>
    </citation>
    <scope>NUCLEOTIDE SEQUENCE [LARGE SCALE GENOMIC DNA]</scope>
    <source>
        <strain evidence="11 12">A12</strain>
    </source>
</reference>
<evidence type="ECO:0000259" key="10">
    <source>
        <dbReference type="Pfam" id="PF02729"/>
    </source>
</evidence>
<evidence type="ECO:0000256" key="5">
    <source>
        <dbReference type="ARBA" id="ARBA00022679"/>
    </source>
</evidence>
<dbReference type="InterPro" id="IPR036901">
    <property type="entry name" value="Asp/Orn_carbamoylTrfase_sf"/>
</dbReference>
<name>A0ABS1LWZ7_9LACO</name>
<dbReference type="SUPFAM" id="SSF53671">
    <property type="entry name" value="Aspartate/ornithine carbamoyltransferase"/>
    <property type="match status" value="1"/>
</dbReference>
<dbReference type="InterPro" id="IPR006132">
    <property type="entry name" value="Asp/Orn_carbamoyltranf_P-bd"/>
</dbReference>
<sequence>MKYLQNVFQGRSFLDCKDYTPAEIDYLIDFALHLKELKKEHIPHEYLKGKNIALLFKKSSTRTRPAFVVACNDLGANPEYMGAGKIHLGKKESIKDTAKVLGSMFDGIEYRGFAQKDVEDLAKYSGVPVWNGLTDKWHPTQMLADFMTIKEKFGHLKGITLAYGGDGRDNVADSLLVAGSMLGVNIHIVTPKPLFTHPDVQAIAAGGGGISVIVDHGRLKGVAGVINKDFSAAKMAEDINADELVILTTVDNACLNYRKEDQQAIGKVTVDQLKQYLNEGHFVAGSMKPKIEAAIEFTEETGNPTIIISLKNAAKLNDGVGTIVYN</sequence>
<dbReference type="PANTHER" id="PTHR45753:SF1">
    <property type="entry name" value="ORNITHINE CARBAMOYLTRANSFERASE, CATABOLIC"/>
    <property type="match status" value="1"/>
</dbReference>
<dbReference type="EMBL" id="JAEHNR010000087">
    <property type="protein sequence ID" value="MBL1072529.1"/>
    <property type="molecule type" value="Genomic_DNA"/>
</dbReference>
<dbReference type="Proteomes" id="UP000640912">
    <property type="component" value="Unassembled WGS sequence"/>
</dbReference>
<dbReference type="Pfam" id="PF00696">
    <property type="entry name" value="AA_kinase"/>
    <property type="match status" value="1"/>
</dbReference>
<keyword evidence="4" id="KW-0963">Cytoplasm</keyword>
<proteinExistence type="inferred from homology"/>
<dbReference type="PROSITE" id="PS00097">
    <property type="entry name" value="CARBAMOYLTRANSFERASE"/>
    <property type="match status" value="1"/>
</dbReference>
<comment type="similarity">
    <text evidence="2">Belongs to the aspartate/ornithine carbamoyltransferase superfamily. OTCase family.</text>
</comment>
<dbReference type="InterPro" id="IPR036393">
    <property type="entry name" value="AceGlu_kinase-like_sf"/>
</dbReference>
<keyword evidence="12" id="KW-1185">Reference proteome</keyword>
<dbReference type="RefSeq" id="WP_202018546.1">
    <property type="nucleotide sequence ID" value="NZ_JAEHNR010000087.1"/>
</dbReference>
<feature type="domain" description="Aspartate/ornithine carbamoyltransferase Asp/Orn-binding" evidence="8">
    <location>
        <begin position="157"/>
        <end position="203"/>
    </location>
</feature>
<evidence type="ECO:0000256" key="7">
    <source>
        <dbReference type="RuleBase" id="RU003634"/>
    </source>
</evidence>
<feature type="domain" description="Aspartate/glutamate/uridylate kinase" evidence="9">
    <location>
        <begin position="215"/>
        <end position="309"/>
    </location>
</feature>
<comment type="catalytic activity">
    <reaction evidence="6">
        <text>carbamoyl phosphate + L-ornithine = L-citrulline + phosphate + H(+)</text>
        <dbReference type="Rhea" id="RHEA:19513"/>
        <dbReference type="ChEBI" id="CHEBI:15378"/>
        <dbReference type="ChEBI" id="CHEBI:43474"/>
        <dbReference type="ChEBI" id="CHEBI:46911"/>
        <dbReference type="ChEBI" id="CHEBI:57743"/>
        <dbReference type="ChEBI" id="CHEBI:58228"/>
        <dbReference type="EC" id="2.1.3.3"/>
    </reaction>
</comment>
<comment type="subcellular location">
    <subcellularLocation>
        <location evidence="1">Cytoplasm</location>
    </subcellularLocation>
</comment>
<evidence type="ECO:0000256" key="4">
    <source>
        <dbReference type="ARBA" id="ARBA00022490"/>
    </source>
</evidence>
<dbReference type="SUPFAM" id="SSF53633">
    <property type="entry name" value="Carbamate kinase-like"/>
    <property type="match status" value="1"/>
</dbReference>
<feature type="domain" description="Aspartate/ornithine carbamoyltransferase carbamoyl-P binding" evidence="10">
    <location>
        <begin position="11"/>
        <end position="151"/>
    </location>
</feature>
<dbReference type="PRINTS" id="PR00102">
    <property type="entry name" value="OTCASE"/>
</dbReference>
<dbReference type="InterPro" id="IPR001048">
    <property type="entry name" value="Asp/Glu/Uridylate_kinase"/>
</dbReference>
<gene>
    <name evidence="11" type="ORF">JEM47_08660</name>
</gene>
<dbReference type="PANTHER" id="PTHR45753">
    <property type="entry name" value="ORNITHINE CARBAMOYLTRANSFERASE, MITOCHONDRIAL"/>
    <property type="match status" value="1"/>
</dbReference>
<evidence type="ECO:0000313" key="11">
    <source>
        <dbReference type="EMBL" id="MBL1072529.1"/>
    </source>
</evidence>
<evidence type="ECO:0000256" key="2">
    <source>
        <dbReference type="ARBA" id="ARBA00007805"/>
    </source>
</evidence>
<dbReference type="Pfam" id="PF00185">
    <property type="entry name" value="OTCace"/>
    <property type="match status" value="1"/>
</dbReference>
<evidence type="ECO:0000259" key="8">
    <source>
        <dbReference type="Pfam" id="PF00185"/>
    </source>
</evidence>
<protein>
    <recommendedName>
        <fullName evidence="3">ornithine carbamoyltransferase</fullName>
        <ecNumber evidence="3">2.1.3.3</ecNumber>
    </recommendedName>
</protein>
<evidence type="ECO:0000313" key="12">
    <source>
        <dbReference type="Proteomes" id="UP000640912"/>
    </source>
</evidence>
<dbReference type="InterPro" id="IPR006131">
    <property type="entry name" value="Asp_carbamoyltransf_Asp/Orn-bd"/>
</dbReference>
<dbReference type="PRINTS" id="PR00100">
    <property type="entry name" value="AOTCASE"/>
</dbReference>
<evidence type="ECO:0000256" key="1">
    <source>
        <dbReference type="ARBA" id="ARBA00004496"/>
    </source>
</evidence>
<comment type="caution">
    <text evidence="11">The sequence shown here is derived from an EMBL/GenBank/DDBJ whole genome shotgun (WGS) entry which is preliminary data.</text>
</comment>
<dbReference type="Gene3D" id="3.40.1160.10">
    <property type="entry name" value="Acetylglutamate kinase-like"/>
    <property type="match status" value="1"/>
</dbReference>
<dbReference type="InterPro" id="IPR006130">
    <property type="entry name" value="Asp/Orn_carbamoylTrfase"/>
</dbReference>
<evidence type="ECO:0000256" key="3">
    <source>
        <dbReference type="ARBA" id="ARBA00013007"/>
    </source>
</evidence>
<organism evidence="11 12">
    <name type="scientific">Lactobacillus kitasatonis</name>
    <dbReference type="NCBI Taxonomy" id="237446"/>
    <lineage>
        <taxon>Bacteria</taxon>
        <taxon>Bacillati</taxon>
        <taxon>Bacillota</taxon>
        <taxon>Bacilli</taxon>
        <taxon>Lactobacillales</taxon>
        <taxon>Lactobacillaceae</taxon>
        <taxon>Lactobacillus</taxon>
    </lineage>
</organism>
<accession>A0ABS1LWZ7</accession>
<evidence type="ECO:0000256" key="6">
    <source>
        <dbReference type="ARBA" id="ARBA00048772"/>
    </source>
</evidence>
<dbReference type="Pfam" id="PF02729">
    <property type="entry name" value="OTCace_N"/>
    <property type="match status" value="1"/>
</dbReference>